<dbReference type="PROSITE" id="PS50056">
    <property type="entry name" value="TYR_PHOSPHATASE_2"/>
    <property type="match status" value="1"/>
</dbReference>
<dbReference type="InterPro" id="IPR000387">
    <property type="entry name" value="Tyr_Pase_dom"/>
</dbReference>
<dbReference type="Pfam" id="PF22784">
    <property type="entry name" value="PTP-SAK"/>
    <property type="match status" value="1"/>
</dbReference>
<dbReference type="PANTHER" id="PTHR43883">
    <property type="entry name" value="SLR0207 PROTEIN"/>
    <property type="match status" value="1"/>
</dbReference>
<dbReference type="SUPFAM" id="SSF52799">
    <property type="entry name" value="(Phosphotyrosine protein) phosphatases II"/>
    <property type="match status" value="1"/>
</dbReference>
<dbReference type="InterPro" id="IPR054498">
    <property type="entry name" value="2H-SAK"/>
</dbReference>
<dbReference type="EMBL" id="NBSH01000004">
    <property type="protein sequence ID" value="ORX38713.1"/>
    <property type="molecule type" value="Genomic_DNA"/>
</dbReference>
<dbReference type="STRING" id="4999.A0A1Y1UKX9"/>
<dbReference type="InterPro" id="IPR027417">
    <property type="entry name" value="P-loop_NTPase"/>
</dbReference>
<dbReference type="InterPro" id="IPR052732">
    <property type="entry name" value="Cell-binding_unc_protein"/>
</dbReference>
<name>A0A1Y1UKX9_9TREE</name>
<dbReference type="GeneID" id="33557243"/>
<gene>
    <name evidence="3" type="ORF">BD324DRAFT_622037</name>
</gene>
<accession>A0A1Y1UKX9</accession>
<organism evidence="3 4">
    <name type="scientific">Kockovaella imperatae</name>
    <dbReference type="NCBI Taxonomy" id="4999"/>
    <lineage>
        <taxon>Eukaryota</taxon>
        <taxon>Fungi</taxon>
        <taxon>Dikarya</taxon>
        <taxon>Basidiomycota</taxon>
        <taxon>Agaricomycotina</taxon>
        <taxon>Tremellomycetes</taxon>
        <taxon>Tremellales</taxon>
        <taxon>Cuniculitremaceae</taxon>
        <taxon>Kockovaella</taxon>
    </lineage>
</organism>
<dbReference type="SUPFAM" id="SSF52540">
    <property type="entry name" value="P-loop containing nucleoside triphosphate hydrolases"/>
    <property type="match status" value="1"/>
</dbReference>
<dbReference type="RefSeq" id="XP_021872635.1">
    <property type="nucleotide sequence ID" value="XM_022015434.1"/>
</dbReference>
<proteinExistence type="predicted"/>
<keyword evidence="4" id="KW-1185">Reference proteome</keyword>
<dbReference type="PANTHER" id="PTHR43883:SF1">
    <property type="entry name" value="GLUCONOKINASE"/>
    <property type="match status" value="1"/>
</dbReference>
<dbReference type="Gene3D" id="3.30.470.30">
    <property type="entry name" value="DNA ligase/mRNA capping enzyme"/>
    <property type="match status" value="1"/>
</dbReference>
<dbReference type="Pfam" id="PF22547">
    <property type="entry name" value="2H-SAK"/>
    <property type="match status" value="1"/>
</dbReference>
<dbReference type="GO" id="GO:0016791">
    <property type="term" value="F:phosphatase activity"/>
    <property type="evidence" value="ECO:0007669"/>
    <property type="project" value="UniProtKB-ARBA"/>
</dbReference>
<dbReference type="AlphaFoldDB" id="A0A1Y1UKX9"/>
<dbReference type="InterPro" id="IPR057023">
    <property type="entry name" value="PTP-SAK"/>
</dbReference>
<feature type="domain" description="Tyrosine specific protein phosphatases" evidence="2">
    <location>
        <begin position="357"/>
        <end position="439"/>
    </location>
</feature>
<evidence type="ECO:0000259" key="2">
    <source>
        <dbReference type="PROSITE" id="PS50056"/>
    </source>
</evidence>
<protein>
    <recommendedName>
        <fullName evidence="2">Tyrosine specific protein phosphatases domain-containing protein</fullName>
    </recommendedName>
</protein>
<reference evidence="3 4" key="1">
    <citation type="submission" date="2017-03" db="EMBL/GenBank/DDBJ databases">
        <title>Widespread Adenine N6-methylation of Active Genes in Fungi.</title>
        <authorList>
            <consortium name="DOE Joint Genome Institute"/>
            <person name="Mondo S.J."/>
            <person name="Dannebaum R.O."/>
            <person name="Kuo R.C."/>
            <person name="Louie K.B."/>
            <person name="Bewick A.J."/>
            <person name="Labutti K."/>
            <person name="Haridas S."/>
            <person name="Kuo A."/>
            <person name="Salamov A."/>
            <person name="Ahrendt S.R."/>
            <person name="Lau R."/>
            <person name="Bowen B.P."/>
            <person name="Lipzen A."/>
            <person name="Sullivan W."/>
            <person name="Andreopoulos W.B."/>
            <person name="Clum A."/>
            <person name="Lindquist E."/>
            <person name="Daum C."/>
            <person name="Northen T.R."/>
            <person name="Ramamoorthy G."/>
            <person name="Schmitz R.J."/>
            <person name="Gryganskyi A."/>
            <person name="Culley D."/>
            <person name="Magnuson J."/>
            <person name="James T.Y."/>
            <person name="O'Malley M.A."/>
            <person name="Stajich J.E."/>
            <person name="Spatafora J.W."/>
            <person name="Visel A."/>
            <person name="Grigoriev I.V."/>
        </authorList>
    </citation>
    <scope>NUCLEOTIDE SEQUENCE [LARGE SCALE GENOMIC DNA]</scope>
    <source>
        <strain evidence="3 4">NRRL Y-17943</strain>
    </source>
</reference>
<dbReference type="InterPro" id="IPR029021">
    <property type="entry name" value="Prot-tyrosine_phosphatase-like"/>
</dbReference>
<dbReference type="Proteomes" id="UP000193218">
    <property type="component" value="Unassembled WGS sequence"/>
</dbReference>
<dbReference type="InParanoid" id="A0A1Y1UKX9"/>
<evidence type="ECO:0000313" key="3">
    <source>
        <dbReference type="EMBL" id="ORX38713.1"/>
    </source>
</evidence>
<evidence type="ECO:0000256" key="1">
    <source>
        <dbReference type="ARBA" id="ARBA00022801"/>
    </source>
</evidence>
<keyword evidence="1" id="KW-0378">Hydrolase</keyword>
<dbReference type="Gene3D" id="3.90.190.10">
    <property type="entry name" value="Protein tyrosine phosphatase superfamily"/>
    <property type="match status" value="1"/>
</dbReference>
<dbReference type="InterPro" id="IPR021122">
    <property type="entry name" value="RNA_ligase_dom_REL/Rnl2"/>
</dbReference>
<dbReference type="SUPFAM" id="SSF56091">
    <property type="entry name" value="DNA ligase/mRNA capping enzyme, catalytic domain"/>
    <property type="match status" value="1"/>
</dbReference>
<sequence>MQLDSTELQLYLAPYRGGLALLGVSLDRARDRYAGDVRNPSSPLHITLLTAAEYKSLGRPNVNEIAGEIPLNHVYALGEASASRSGSGSSVHWIVVIWNHANAWRKTKGLQSKAFHITLSDEDDHSVDKSVQSLIIRTKKATELQDSVENLGLEAMDHVVLACEGSADVTFATLLAERMIILDPNSFKGYVRLGDLVRSTNTKLSMLAYARAVHLNHSTLLTPISSRIRAMSSQVPYGPITTPQEYDDVPPSLRHLLLVRFPRCLDQRLSDQLWTTPIDPRHRCTFMSYDLPRYFSWVYPGRLAGMSTPRREADIDTLIEMGMTHVLSLTKEEPLDEKWFRLKPLKHNFIPIDNYGTPTREEMDIVYAQVQDGGTWLVHCGGGVGRAGTVLACLIGMFGKDARHGVESDSHSPRLDAREAIRSLRLSRPKSLESERQETFVQEWISHRWKLSYTAATHVSEPVSRCSVQFKAGVTPTCLAHSTAYMLIGRPGSGKSWLSTAILKRRPQGTTIIVSQDESGSREQCERVFGQKHNEDTLVMLDRCNPTIEDRKTWISLSLTHHLVAIYFDYPLELCHQRVSSRLDHPRIRAGRGANALQQMDRQMQAPTLDEGFSAIYTITSFLAARQVVFRICGDPPLIKFPRTPHLLDLGATTSDDIVKADFGILRAPLTIEEKIDGANMGFSLDWDGAIRCQNRSHWVSSADHAQFRPLDGWIRAHDTALRRILDQDQHFPERYILYGEWMVARHSIHYTSLPDHFIAFDLFDRLEGTFLSRQRLTMTLHDSGIAQVPLIAQVDQVTQSQVLDILKRHSTCSDSPIEGVYIRTEDADRHLTIRRGKVVRGDFISGNEHWTRGILTYNVVSEVSS</sequence>
<dbReference type="OrthoDB" id="432447at2759"/>
<comment type="caution">
    <text evidence="3">The sequence shown here is derived from an EMBL/GenBank/DDBJ whole genome shotgun (WGS) entry which is preliminary data.</text>
</comment>
<dbReference type="Pfam" id="PF09414">
    <property type="entry name" value="RNA_ligase"/>
    <property type="match status" value="1"/>
</dbReference>
<dbReference type="Gene3D" id="3.40.50.300">
    <property type="entry name" value="P-loop containing nucleotide triphosphate hydrolases"/>
    <property type="match status" value="1"/>
</dbReference>
<evidence type="ECO:0000313" key="4">
    <source>
        <dbReference type="Proteomes" id="UP000193218"/>
    </source>
</evidence>